<dbReference type="GO" id="GO:0005737">
    <property type="term" value="C:cytoplasm"/>
    <property type="evidence" value="ECO:0007669"/>
    <property type="project" value="TreeGrafter"/>
</dbReference>
<dbReference type="PANTHER" id="PTHR15323">
    <property type="entry name" value="D123 PROTEIN"/>
    <property type="match status" value="1"/>
</dbReference>
<evidence type="ECO:0008006" key="4">
    <source>
        <dbReference type="Google" id="ProtNLM"/>
    </source>
</evidence>
<dbReference type="EMBL" id="MPUH01000537">
    <property type="protein sequence ID" value="OMJ78140.1"/>
    <property type="molecule type" value="Genomic_DNA"/>
</dbReference>
<dbReference type="AlphaFoldDB" id="A0A1R2BN66"/>
<reference evidence="2 3" key="1">
    <citation type="submission" date="2016-11" db="EMBL/GenBank/DDBJ databases">
        <title>The macronuclear genome of Stentor coeruleus: a giant cell with tiny introns.</title>
        <authorList>
            <person name="Slabodnick M."/>
            <person name="Ruby J.G."/>
            <person name="Reiff S.B."/>
            <person name="Swart E.C."/>
            <person name="Gosai S."/>
            <person name="Prabakaran S."/>
            <person name="Witkowska E."/>
            <person name="Larue G.E."/>
            <person name="Fisher S."/>
            <person name="Freeman R.M."/>
            <person name="Gunawardena J."/>
            <person name="Chu W."/>
            <person name="Stover N.A."/>
            <person name="Gregory B.D."/>
            <person name="Nowacki M."/>
            <person name="Derisi J."/>
            <person name="Roy S.W."/>
            <person name="Marshall W.F."/>
            <person name="Sood P."/>
        </authorList>
    </citation>
    <scope>NUCLEOTIDE SEQUENCE [LARGE SCALE GENOMIC DNA]</scope>
    <source>
        <strain evidence="2">WM001</strain>
    </source>
</reference>
<name>A0A1R2BN66_9CILI</name>
<evidence type="ECO:0000256" key="1">
    <source>
        <dbReference type="ARBA" id="ARBA00011047"/>
    </source>
</evidence>
<comment type="similarity">
    <text evidence="1">Belongs to the CDC123 family.</text>
</comment>
<keyword evidence="3" id="KW-1185">Reference proteome</keyword>
<dbReference type="Pfam" id="PF07065">
    <property type="entry name" value="D123"/>
    <property type="match status" value="1"/>
</dbReference>
<evidence type="ECO:0000313" key="3">
    <source>
        <dbReference type="Proteomes" id="UP000187209"/>
    </source>
</evidence>
<accession>A0A1R2BN66</accession>
<proteinExistence type="inferred from homology"/>
<dbReference type="PANTHER" id="PTHR15323:SF6">
    <property type="entry name" value="CELL DIVISION CYCLE PROTEIN 123 HOMOLOG"/>
    <property type="match status" value="1"/>
</dbReference>
<comment type="caution">
    <text evidence="2">The sequence shown here is derived from an EMBL/GenBank/DDBJ whole genome shotgun (WGS) entry which is preliminary data.</text>
</comment>
<sequence>MIGKSTEEWCQDHIWKAHFKGKVFTSISIPLPEIFIRFLDIDSVVVDKNDDDNETQQILHSEEFSTILSQISESISKIGGAGVIPRLNWSCPKDAEWMNSLCCKTSREVLILLKSSVLLASDCELAEKLSLPLILNLVRYHKLREGMLFRCFVKEKVLVAVSQKEVSVCFDYLKDIKSDILRKCEEIARVIIEKCPLDNFCFDIYVDMPPLYRAFIMGFNAFHESSDSLLFSWEEIENLTEKTMRIVDDQTVQASSYSPYRVPLEMTDCKDFSEFINSLPKK</sequence>
<dbReference type="OrthoDB" id="360540at2759"/>
<evidence type="ECO:0000313" key="2">
    <source>
        <dbReference type="EMBL" id="OMJ78140.1"/>
    </source>
</evidence>
<organism evidence="2 3">
    <name type="scientific">Stentor coeruleus</name>
    <dbReference type="NCBI Taxonomy" id="5963"/>
    <lineage>
        <taxon>Eukaryota</taxon>
        <taxon>Sar</taxon>
        <taxon>Alveolata</taxon>
        <taxon>Ciliophora</taxon>
        <taxon>Postciliodesmatophora</taxon>
        <taxon>Heterotrichea</taxon>
        <taxon>Heterotrichida</taxon>
        <taxon>Stentoridae</taxon>
        <taxon>Stentor</taxon>
    </lineage>
</organism>
<gene>
    <name evidence="2" type="ORF">SteCoe_22112</name>
</gene>
<protein>
    <recommendedName>
        <fullName evidence="4">Cell division cycle protein 123 homolog</fullName>
    </recommendedName>
</protein>
<dbReference type="InterPro" id="IPR009772">
    <property type="entry name" value="CDC123"/>
</dbReference>
<dbReference type="Proteomes" id="UP000187209">
    <property type="component" value="Unassembled WGS sequence"/>
</dbReference>